<feature type="compositionally biased region" description="Low complexity" evidence="7">
    <location>
        <begin position="91"/>
        <end position="100"/>
    </location>
</feature>
<protein>
    <recommendedName>
        <fullName evidence="9">Protein kinase domain-containing protein</fullName>
    </recommendedName>
</protein>
<evidence type="ECO:0000256" key="8">
    <source>
        <dbReference type="SAM" id="Phobius"/>
    </source>
</evidence>
<dbReference type="EMBL" id="CAADRP010002085">
    <property type="protein sequence ID" value="VFU60917.1"/>
    <property type="molecule type" value="Genomic_DNA"/>
</dbReference>
<evidence type="ECO:0000256" key="7">
    <source>
        <dbReference type="SAM" id="MobiDB-lite"/>
    </source>
</evidence>
<dbReference type="Pfam" id="PF07714">
    <property type="entry name" value="PK_Tyr_Ser-Thr"/>
    <property type="match status" value="1"/>
</dbReference>
<keyword evidence="8" id="KW-1133">Transmembrane helix</keyword>
<evidence type="ECO:0000313" key="10">
    <source>
        <dbReference type="EMBL" id="VFU60917.1"/>
    </source>
</evidence>
<dbReference type="PANTHER" id="PTHR47989:SF45">
    <property type="entry name" value="OS01G0709500 PROTEIN"/>
    <property type="match status" value="1"/>
</dbReference>
<dbReference type="InterPro" id="IPR057597">
    <property type="entry name" value="ALE2_N"/>
</dbReference>
<dbReference type="InterPro" id="IPR000719">
    <property type="entry name" value="Prot_kinase_dom"/>
</dbReference>
<feature type="binding site" evidence="6">
    <location>
        <position position="527"/>
    </location>
    <ligand>
        <name>ATP</name>
        <dbReference type="ChEBI" id="CHEBI:30616"/>
    </ligand>
</feature>
<keyword evidence="5 6" id="KW-0067">ATP-binding</keyword>
<feature type="region of interest" description="Disordered" evidence="7">
    <location>
        <begin position="41"/>
        <end position="109"/>
    </location>
</feature>
<keyword evidence="8" id="KW-0812">Transmembrane</keyword>
<dbReference type="GO" id="GO:0005524">
    <property type="term" value="F:ATP binding"/>
    <property type="evidence" value="ECO:0007669"/>
    <property type="project" value="UniProtKB-UniRule"/>
</dbReference>
<feature type="domain" description="Protein kinase" evidence="9">
    <location>
        <begin position="499"/>
        <end position="775"/>
    </location>
</feature>
<dbReference type="InterPro" id="IPR008271">
    <property type="entry name" value="Ser/Thr_kinase_AS"/>
</dbReference>
<dbReference type="GO" id="GO:0004674">
    <property type="term" value="F:protein serine/threonine kinase activity"/>
    <property type="evidence" value="ECO:0007669"/>
    <property type="project" value="UniProtKB-KW"/>
</dbReference>
<name>A0A6N2N4J3_SALVM</name>
<dbReference type="AlphaFoldDB" id="A0A6N2N4J3"/>
<dbReference type="PROSITE" id="PS50011">
    <property type="entry name" value="PROTEIN_KINASE_DOM"/>
    <property type="match status" value="1"/>
</dbReference>
<dbReference type="Gene3D" id="1.10.510.10">
    <property type="entry name" value="Transferase(Phosphotransferase) domain 1"/>
    <property type="match status" value="1"/>
</dbReference>
<dbReference type="SUPFAM" id="SSF56112">
    <property type="entry name" value="Protein kinase-like (PK-like)"/>
    <property type="match status" value="1"/>
</dbReference>
<organism evidence="10">
    <name type="scientific">Salix viminalis</name>
    <name type="common">Common osier</name>
    <name type="synonym">Basket willow</name>
    <dbReference type="NCBI Taxonomy" id="40686"/>
    <lineage>
        <taxon>Eukaryota</taxon>
        <taxon>Viridiplantae</taxon>
        <taxon>Streptophyta</taxon>
        <taxon>Embryophyta</taxon>
        <taxon>Tracheophyta</taxon>
        <taxon>Spermatophyta</taxon>
        <taxon>Magnoliopsida</taxon>
        <taxon>eudicotyledons</taxon>
        <taxon>Gunneridae</taxon>
        <taxon>Pentapetalae</taxon>
        <taxon>rosids</taxon>
        <taxon>fabids</taxon>
        <taxon>Malpighiales</taxon>
        <taxon>Salicaceae</taxon>
        <taxon>Saliceae</taxon>
        <taxon>Salix</taxon>
    </lineage>
</organism>
<evidence type="ECO:0000256" key="6">
    <source>
        <dbReference type="PROSITE-ProRule" id="PRU10141"/>
    </source>
</evidence>
<dbReference type="PROSITE" id="PS00108">
    <property type="entry name" value="PROTEIN_KINASE_ST"/>
    <property type="match status" value="1"/>
</dbReference>
<keyword evidence="8" id="KW-0472">Membrane</keyword>
<proteinExistence type="predicted"/>
<evidence type="ECO:0000259" key="9">
    <source>
        <dbReference type="PROSITE" id="PS50011"/>
    </source>
</evidence>
<dbReference type="FunFam" id="3.30.200.20:FF:000146">
    <property type="entry name" value="receptor-like serine/threonine-protein kinase ALE2"/>
    <property type="match status" value="1"/>
</dbReference>
<dbReference type="InterPro" id="IPR001245">
    <property type="entry name" value="Ser-Thr/Tyr_kinase_cat_dom"/>
</dbReference>
<keyword evidence="1" id="KW-0723">Serine/threonine-protein kinase</keyword>
<evidence type="ECO:0000256" key="3">
    <source>
        <dbReference type="ARBA" id="ARBA00022741"/>
    </source>
</evidence>
<dbReference type="PANTHER" id="PTHR47989">
    <property type="entry name" value="OS01G0750732 PROTEIN"/>
    <property type="match status" value="1"/>
</dbReference>
<feature type="region of interest" description="Disordered" evidence="7">
    <location>
        <begin position="136"/>
        <end position="213"/>
    </location>
</feature>
<keyword evidence="4" id="KW-0418">Kinase</keyword>
<dbReference type="Pfam" id="PF23180">
    <property type="entry name" value="ALE2_N"/>
    <property type="match status" value="1"/>
</dbReference>
<reference evidence="10" key="1">
    <citation type="submission" date="2019-03" db="EMBL/GenBank/DDBJ databases">
        <authorList>
            <person name="Mank J."/>
            <person name="Almeida P."/>
        </authorList>
    </citation>
    <scope>NUCLEOTIDE SEQUENCE</scope>
    <source>
        <strain evidence="10">78183</strain>
    </source>
</reference>
<accession>A0A6N2N4J3</accession>
<dbReference type="PROSITE" id="PS00107">
    <property type="entry name" value="PROTEIN_KINASE_ATP"/>
    <property type="match status" value="1"/>
</dbReference>
<feature type="compositionally biased region" description="Basic residues" evidence="7">
    <location>
        <begin position="145"/>
        <end position="155"/>
    </location>
</feature>
<dbReference type="FunFam" id="1.10.510.10:FF:000051">
    <property type="entry name" value="Receptor-like serine/threonine-protein kinase ALE2"/>
    <property type="match status" value="1"/>
</dbReference>
<feature type="compositionally biased region" description="Low complexity" evidence="7">
    <location>
        <begin position="171"/>
        <end position="197"/>
    </location>
</feature>
<keyword evidence="3 6" id="KW-0547">Nucleotide-binding</keyword>
<dbReference type="InterPro" id="IPR017441">
    <property type="entry name" value="Protein_kinase_ATP_BS"/>
</dbReference>
<keyword evidence="2" id="KW-0808">Transferase</keyword>
<evidence type="ECO:0000256" key="2">
    <source>
        <dbReference type="ARBA" id="ARBA00022679"/>
    </source>
</evidence>
<feature type="transmembrane region" description="Helical" evidence="8">
    <location>
        <begin position="407"/>
        <end position="430"/>
    </location>
</feature>
<sequence>MILALLAEKEASMKMGMQLEGFLLVIMFVVAGALSVLGSPVAPSPSRLPQKPPTASPIRPSQQPSINPEQAPSNLIRGRHGNKGLTPNKASQISSSSDQSPTKALHPHHSIRPSSIALAPSNSSFGTPAREWVHGPAYSPSISDHRHHGRGRNHVKIPEPSYRIPPPEYNPLGPSGSPSPSLSWESPVPASSSASNSTMRAHPPAMSPFDSSLKKMKAPPPLQILTLPPPPPNEDCASLACSEPLTYTPAGSPCGCVWPIQVKLRFSVAIYTFFTLVTELAEEIAASVALNHSQVRIMGANAAGQELGKSTVLINLVPRGVKFDDSSAFSIYKKFWNRQVIIKPSLFGAYEVLYVRYLGLPPSPPSPVSTSTVDDGPFTGHDNNGRTNKPLGVDVPRRKKRGIGGSMMAVVILSSFTVLVICMAIAWLLLLKSETQVHEPQQVPSQLKSPVKTSGATGPMIFGSVPTSESLSLSPEAMTYTGSAKTFTLNDIERATNSFDASRILGEGGFGIVYSGLLDDGREVAVKVLKRYDQHGGREFLAEVEMLSRLHHRNLVKLVGICTEGHTRCLVYELIPNGSVESHLHGVDQETDPLDWDARMKIALGAARGLAYLHEDSSPGVIHRDFKSSNILLEPDFTPKVSDFGLARPAVDEGNKHISTHIMGTFGYLAPEYAMMGHLLVKSDVYSYGVVLLELLTGRKPVDLSQPPGQENLVVHVRPLLTCKEGLEAIVDPTIKSSVSFDTIAKVAAIASMCVQPEVSHRPFMGEVVQALKLVCNEFDEANMQRSSSCSQENLLIDLESKDARVSGENMESSQPHHPVPLSKSDLLTTPLGFEGQEFGSLRRHASSGTLRIGRRQFWQRLRNLSRGSTSEHGFSHKLWP</sequence>
<evidence type="ECO:0000256" key="5">
    <source>
        <dbReference type="ARBA" id="ARBA00022840"/>
    </source>
</evidence>
<feature type="region of interest" description="Disordered" evidence="7">
    <location>
        <begin position="805"/>
        <end position="827"/>
    </location>
</feature>
<evidence type="ECO:0000256" key="1">
    <source>
        <dbReference type="ARBA" id="ARBA00022527"/>
    </source>
</evidence>
<feature type="region of interest" description="Disordered" evidence="7">
    <location>
        <begin position="378"/>
        <end position="397"/>
    </location>
</feature>
<feature type="compositionally biased region" description="Polar residues" evidence="7">
    <location>
        <begin position="59"/>
        <end position="73"/>
    </location>
</feature>
<gene>
    <name evidence="10" type="ORF">SVIM_LOCUS453501</name>
</gene>
<dbReference type="Gene3D" id="3.30.200.20">
    <property type="entry name" value="Phosphorylase Kinase, domain 1"/>
    <property type="match status" value="1"/>
</dbReference>
<dbReference type="InterPro" id="IPR011009">
    <property type="entry name" value="Kinase-like_dom_sf"/>
</dbReference>
<evidence type="ECO:0000256" key="4">
    <source>
        <dbReference type="ARBA" id="ARBA00022777"/>
    </source>
</evidence>
<dbReference type="CDD" id="cd14066">
    <property type="entry name" value="STKc_IRAK"/>
    <property type="match status" value="1"/>
</dbReference>
<feature type="transmembrane region" description="Helical" evidence="8">
    <location>
        <begin position="22"/>
        <end position="42"/>
    </location>
</feature>